<protein>
    <recommendedName>
        <fullName evidence="10">Autophagy-related protein</fullName>
    </recommendedName>
</protein>
<keyword evidence="4 10" id="KW-0926">Vacuole</keyword>
<dbReference type="InterPro" id="IPR020846">
    <property type="entry name" value="MFS_dom"/>
</dbReference>
<feature type="transmembrane region" description="Helical" evidence="10">
    <location>
        <begin position="29"/>
        <end position="52"/>
    </location>
</feature>
<gene>
    <name evidence="12" type="ORF">LADA_0H01046G</name>
</gene>
<keyword evidence="7 10" id="KW-1133">Transmembrane helix</keyword>
<comment type="subcellular location">
    <subcellularLocation>
        <location evidence="1 10">Vacuole membrane</location>
        <topology evidence="1 10">Multi-pass membrane protein</topology>
    </subcellularLocation>
</comment>
<evidence type="ECO:0000259" key="11">
    <source>
        <dbReference type="PROSITE" id="PS50850"/>
    </source>
</evidence>
<feature type="transmembrane region" description="Helical" evidence="10">
    <location>
        <begin position="464"/>
        <end position="483"/>
    </location>
</feature>
<dbReference type="Proteomes" id="UP000190274">
    <property type="component" value="Chromosome H"/>
</dbReference>
<dbReference type="InterPro" id="IPR036259">
    <property type="entry name" value="MFS_trans_sf"/>
</dbReference>
<feature type="domain" description="Major facilitator superfamily (MFS) profile" evidence="11">
    <location>
        <begin position="297"/>
        <end position="503"/>
    </location>
</feature>
<dbReference type="Gene3D" id="1.20.1250.20">
    <property type="entry name" value="MFS general substrate transporter like domains"/>
    <property type="match status" value="1"/>
</dbReference>
<dbReference type="InterPro" id="IPR050495">
    <property type="entry name" value="ATG22/LtaA_families"/>
</dbReference>
<evidence type="ECO:0000313" key="12">
    <source>
        <dbReference type="EMBL" id="SCU96458.1"/>
    </source>
</evidence>
<evidence type="ECO:0000256" key="10">
    <source>
        <dbReference type="RuleBase" id="RU363073"/>
    </source>
</evidence>
<dbReference type="InterPro" id="IPR024671">
    <property type="entry name" value="Atg22-like"/>
</dbReference>
<dbReference type="PANTHER" id="PTHR23519:SF1">
    <property type="entry name" value="AUTOPHAGY-RELATED PROTEIN 22"/>
    <property type="match status" value="1"/>
</dbReference>
<feature type="transmembrane region" description="Helical" evidence="10">
    <location>
        <begin position="128"/>
        <end position="144"/>
    </location>
</feature>
<evidence type="ECO:0000256" key="5">
    <source>
        <dbReference type="ARBA" id="ARBA00022692"/>
    </source>
</evidence>
<evidence type="ECO:0000256" key="9">
    <source>
        <dbReference type="ARBA" id="ARBA00023136"/>
    </source>
</evidence>
<dbReference type="GO" id="GO:0032974">
    <property type="term" value="P:amino acid transmembrane export from vacuole"/>
    <property type="evidence" value="ECO:0007669"/>
    <property type="project" value="EnsemblFungi"/>
</dbReference>
<name>A0A1G4JZ15_9SACH</name>
<dbReference type="SUPFAM" id="SSF103473">
    <property type="entry name" value="MFS general substrate transporter"/>
    <property type="match status" value="1"/>
</dbReference>
<feature type="transmembrane region" description="Helical" evidence="10">
    <location>
        <begin position="368"/>
        <end position="388"/>
    </location>
</feature>
<dbReference type="PROSITE" id="PS50850">
    <property type="entry name" value="MFS"/>
    <property type="match status" value="1"/>
</dbReference>
<feature type="transmembrane region" description="Helical" evidence="10">
    <location>
        <begin position="298"/>
        <end position="322"/>
    </location>
</feature>
<keyword evidence="9 10" id="KW-0472">Membrane</keyword>
<keyword evidence="13" id="KW-1185">Reference proteome</keyword>
<dbReference type="OrthoDB" id="42657at2759"/>
<feature type="transmembrane region" description="Helical" evidence="10">
    <location>
        <begin position="93"/>
        <end position="116"/>
    </location>
</feature>
<feature type="transmembrane region" description="Helical" evidence="10">
    <location>
        <begin position="237"/>
        <end position="256"/>
    </location>
</feature>
<evidence type="ECO:0000256" key="2">
    <source>
        <dbReference type="ARBA" id="ARBA00006978"/>
    </source>
</evidence>
<evidence type="ECO:0000256" key="4">
    <source>
        <dbReference type="ARBA" id="ARBA00022554"/>
    </source>
</evidence>
<sequence>MNYQAVTSDEELINRPERDRKSSNNILGWYLYCFSSEPFIVSAVSTYVPLLLEQFARINGVSVDDHSLNCVTQDQKCVLGIFNNTLYLDTSSFALYTFSLSVLFQAVLVISVSGMVDMWNSVKLRSNVMVGFGIVGALSTIAISQLDSSQYYSLAVLAILSNCCYGVVNVVGNSLLPVFARDLVQYNSEHKNGDLEQITSITSGRGSGLGYFGALLVQIGSIFLIKMSKTHDSIQSAVLLVGFWWLILQIPLVWLLQDVLPPLVDTHEMHLSSSIQYMTYGWKSLLEALRHASLLKDVVIFLIGWFIISDSITTINSTAILFAKTELSMSTTGLVLVSILSLISGIVGAFFIPQILTSYFKQSPPRMMVTIICWAGFIPLYGCIGFFFSSIGLRHTGEMYMLAIWYGIAMGGLAAVSRSIFSLIIPSGKESTFFSLFSVTDKGSSIVGPFLAGLITDKTHNIRYSFYLLLFLLLVSLPIFSMLDVERGKKEAQELSNIQTLND</sequence>
<evidence type="ECO:0000256" key="8">
    <source>
        <dbReference type="ARBA" id="ARBA00023006"/>
    </source>
</evidence>
<reference evidence="12 13" key="1">
    <citation type="submission" date="2016-03" db="EMBL/GenBank/DDBJ databases">
        <authorList>
            <person name="Devillers H."/>
        </authorList>
    </citation>
    <scope>NUCLEOTIDE SEQUENCE [LARGE SCALE GENOMIC DNA]</scope>
    <source>
        <strain evidence="12">CBS 10888</strain>
    </source>
</reference>
<feature type="transmembrane region" description="Helical" evidence="10">
    <location>
        <begin position="400"/>
        <end position="425"/>
    </location>
</feature>
<dbReference type="PANTHER" id="PTHR23519">
    <property type="entry name" value="AUTOPHAGY-RELATED PROTEIN 22"/>
    <property type="match status" value="1"/>
</dbReference>
<dbReference type="STRING" id="1266660.A0A1G4JZ15"/>
<evidence type="ECO:0000256" key="6">
    <source>
        <dbReference type="ARBA" id="ARBA00022970"/>
    </source>
</evidence>
<dbReference type="GO" id="GO:0006914">
    <property type="term" value="P:autophagy"/>
    <property type="evidence" value="ECO:0007669"/>
    <property type="project" value="UniProtKB-KW"/>
</dbReference>
<proteinExistence type="inferred from homology"/>
<evidence type="ECO:0000313" key="13">
    <source>
        <dbReference type="Proteomes" id="UP000190274"/>
    </source>
</evidence>
<organism evidence="12 13">
    <name type="scientific">Lachancea dasiensis</name>
    <dbReference type="NCBI Taxonomy" id="1072105"/>
    <lineage>
        <taxon>Eukaryota</taxon>
        <taxon>Fungi</taxon>
        <taxon>Dikarya</taxon>
        <taxon>Ascomycota</taxon>
        <taxon>Saccharomycotina</taxon>
        <taxon>Saccharomycetes</taxon>
        <taxon>Saccharomycetales</taxon>
        <taxon>Saccharomycetaceae</taxon>
        <taxon>Lachancea</taxon>
    </lineage>
</organism>
<feature type="transmembrane region" description="Helical" evidence="10">
    <location>
        <begin position="334"/>
        <end position="356"/>
    </location>
</feature>
<comment type="function">
    <text evidence="10">Vacuolar effluxer which mediate the efflux of amino acids resulting from autophagic degradation. The release of autophagic amino acids allows the maintenance of protein synthesis and viability during nitrogen starvation.</text>
</comment>
<dbReference type="EMBL" id="LT598461">
    <property type="protein sequence ID" value="SCU96458.1"/>
    <property type="molecule type" value="Genomic_DNA"/>
</dbReference>
<dbReference type="CDD" id="cd17483">
    <property type="entry name" value="MFS_Atg22_like"/>
    <property type="match status" value="1"/>
</dbReference>
<feature type="transmembrane region" description="Helical" evidence="10">
    <location>
        <begin position="151"/>
        <end position="172"/>
    </location>
</feature>
<dbReference type="GO" id="GO:0022857">
    <property type="term" value="F:transmembrane transporter activity"/>
    <property type="evidence" value="ECO:0007669"/>
    <property type="project" value="InterPro"/>
</dbReference>
<keyword evidence="3 10" id="KW-0813">Transport</keyword>
<accession>A0A1G4JZ15</accession>
<dbReference type="InterPro" id="IPR044738">
    <property type="entry name" value="Atg22"/>
</dbReference>
<dbReference type="GO" id="GO:0000329">
    <property type="term" value="C:fungal-type vacuole membrane"/>
    <property type="evidence" value="ECO:0007669"/>
    <property type="project" value="EnsemblFungi"/>
</dbReference>
<evidence type="ECO:0000256" key="7">
    <source>
        <dbReference type="ARBA" id="ARBA00022989"/>
    </source>
</evidence>
<dbReference type="Pfam" id="PF11700">
    <property type="entry name" value="ATG22"/>
    <property type="match status" value="1"/>
</dbReference>
<keyword evidence="6 10" id="KW-0029">Amino-acid transport</keyword>
<evidence type="ECO:0000256" key="3">
    <source>
        <dbReference type="ARBA" id="ARBA00022448"/>
    </source>
</evidence>
<keyword evidence="8 10" id="KW-0072">Autophagy</keyword>
<keyword evidence="5 10" id="KW-0812">Transmembrane</keyword>
<comment type="similarity">
    <text evidence="2 10">Belongs to the ATG22 family.</text>
</comment>
<evidence type="ECO:0000256" key="1">
    <source>
        <dbReference type="ARBA" id="ARBA00004128"/>
    </source>
</evidence>
<dbReference type="AlphaFoldDB" id="A0A1G4JZ15"/>